<feature type="compositionally biased region" description="Low complexity" evidence="1">
    <location>
        <begin position="129"/>
        <end position="141"/>
    </location>
</feature>
<protein>
    <submittedName>
        <fullName evidence="2">Uncharacterized protein</fullName>
    </submittedName>
</protein>
<organism evidence="2 3">
    <name type="scientific">Albula glossodonta</name>
    <name type="common">roundjaw bonefish</name>
    <dbReference type="NCBI Taxonomy" id="121402"/>
    <lineage>
        <taxon>Eukaryota</taxon>
        <taxon>Metazoa</taxon>
        <taxon>Chordata</taxon>
        <taxon>Craniata</taxon>
        <taxon>Vertebrata</taxon>
        <taxon>Euteleostomi</taxon>
        <taxon>Actinopterygii</taxon>
        <taxon>Neopterygii</taxon>
        <taxon>Teleostei</taxon>
        <taxon>Albuliformes</taxon>
        <taxon>Albulidae</taxon>
        <taxon>Albula</taxon>
    </lineage>
</organism>
<dbReference type="AlphaFoldDB" id="A0A8T2PXB3"/>
<reference evidence="2" key="1">
    <citation type="thesis" date="2021" institute="BYU ScholarsArchive" country="Provo, UT, USA">
        <title>Applications of and Algorithms for Genome Assembly and Genomic Analyses with an Emphasis on Marine Teleosts.</title>
        <authorList>
            <person name="Pickett B.D."/>
        </authorList>
    </citation>
    <scope>NUCLEOTIDE SEQUENCE</scope>
    <source>
        <strain evidence="2">HI-2016</strain>
    </source>
</reference>
<sequence>MLNRAEPEGGGISKLISALELIDIHALQATGGDSMLVIWKCVDETDAALVHGVVLVAERCQDAGHVAQGWDLVSHLGLSAEETHRRRGNRLQGLTLDDIHKDSNNDTRNSRGLRSTQPGWAMNIRRKTPPTASSSCPASYATEHRGKNKRLSYSNIMSRTVVETVSRELSFQMSSGFSCVPSKICTAASALSLIASMNTPGRKRISVRRT</sequence>
<proteinExistence type="predicted"/>
<gene>
    <name evidence="2" type="ORF">JZ751_000775</name>
</gene>
<feature type="region of interest" description="Disordered" evidence="1">
    <location>
        <begin position="97"/>
        <end position="144"/>
    </location>
</feature>
<name>A0A8T2PXB3_9TELE</name>
<dbReference type="EMBL" id="JAFBMS010000001">
    <property type="protein sequence ID" value="KAG9355931.1"/>
    <property type="molecule type" value="Genomic_DNA"/>
</dbReference>
<evidence type="ECO:0000313" key="3">
    <source>
        <dbReference type="Proteomes" id="UP000824540"/>
    </source>
</evidence>
<dbReference type="Proteomes" id="UP000824540">
    <property type="component" value="Unassembled WGS sequence"/>
</dbReference>
<comment type="caution">
    <text evidence="2">The sequence shown here is derived from an EMBL/GenBank/DDBJ whole genome shotgun (WGS) entry which is preliminary data.</text>
</comment>
<feature type="compositionally biased region" description="Basic and acidic residues" evidence="1">
    <location>
        <begin position="97"/>
        <end position="109"/>
    </location>
</feature>
<evidence type="ECO:0000256" key="1">
    <source>
        <dbReference type="SAM" id="MobiDB-lite"/>
    </source>
</evidence>
<accession>A0A8T2PXB3</accession>
<keyword evidence="3" id="KW-1185">Reference proteome</keyword>
<evidence type="ECO:0000313" key="2">
    <source>
        <dbReference type="EMBL" id="KAG9355931.1"/>
    </source>
</evidence>